<dbReference type="PROSITE" id="PS51318">
    <property type="entry name" value="TAT"/>
    <property type="match status" value="1"/>
</dbReference>
<dbReference type="PANTHER" id="PTHR44394:SF1">
    <property type="entry name" value="BETA-ALANINE-ACTIVATING ENZYME"/>
    <property type="match status" value="1"/>
</dbReference>
<protein>
    <submittedName>
        <fullName evidence="3">PQQ-binding-like beta-propeller repeat protein</fullName>
    </submittedName>
</protein>
<sequence length="455" mass="49107">MPVPDRRRLLEAVSAAGLVGLAGCTSPRADSHTYDRDQGDLAHDPLPYTETYPDDDAITMYRGGLRRLGYYPDETVPDSVSKNWAIPANYIGHTAAKSTPLPTPDGETVIIPADSGRVHARDPKGRHLWTTQTEATYQGFHGTPAVVDGVAYVGGYDGALYAFDVASGEVLWRTDSFDDPVAIGSSPAYWEGVLYVAIEYRRPKEGALWAVDAETGATLWSDDRIWGMPHPSIAIDPDAERLVTASNDGVCYAWEFPSLEFAWEFQAGGPDGPDGDPQEGGAFTWGAQLKGTTALYDSAAFFGSWDGRFYRVSLSDGSEEWSIDTGKRVMCDPAVDPERDVVYMGGHDDSVRALDAGTGEEVWRADVGGDVIGALATTGETVLVGSYDTGAYALDAETGDRRWRVGNRGTVTSEVVPRDGRIYYAERAVVSNYDGEDADVIVDVPGHAYCLVGDS</sequence>
<dbReference type="InterPro" id="IPR015943">
    <property type="entry name" value="WD40/YVTN_repeat-like_dom_sf"/>
</dbReference>
<dbReference type="RefSeq" id="WP_224827303.1">
    <property type="nucleotide sequence ID" value="NZ_JAIVEF010000001.1"/>
</dbReference>
<dbReference type="EMBL" id="JBHSJG010000036">
    <property type="protein sequence ID" value="MFC4988538.1"/>
    <property type="molecule type" value="Genomic_DNA"/>
</dbReference>
<dbReference type="PROSITE" id="PS51257">
    <property type="entry name" value="PROKAR_LIPOPROTEIN"/>
    <property type="match status" value="1"/>
</dbReference>
<dbReference type="Proteomes" id="UP001595925">
    <property type="component" value="Unassembled WGS sequence"/>
</dbReference>
<dbReference type="InterPro" id="IPR018391">
    <property type="entry name" value="PQQ_b-propeller_rpt"/>
</dbReference>
<dbReference type="Gene3D" id="2.130.10.10">
    <property type="entry name" value="YVTN repeat-like/Quinoprotein amine dehydrogenase"/>
    <property type="match status" value="2"/>
</dbReference>
<reference evidence="3 4" key="1">
    <citation type="journal article" date="2019" name="Int. J. Syst. Evol. Microbiol.">
        <title>The Global Catalogue of Microorganisms (GCM) 10K type strain sequencing project: providing services to taxonomists for standard genome sequencing and annotation.</title>
        <authorList>
            <consortium name="The Broad Institute Genomics Platform"/>
            <consortium name="The Broad Institute Genome Sequencing Center for Infectious Disease"/>
            <person name="Wu L."/>
            <person name="Ma J."/>
        </authorList>
    </citation>
    <scope>NUCLEOTIDE SEQUENCE [LARGE SCALE GENOMIC DNA]</scope>
    <source>
        <strain evidence="3 4">CGMCC 1.15824</strain>
    </source>
</reference>
<dbReference type="InterPro" id="IPR002372">
    <property type="entry name" value="PQQ_rpt_dom"/>
</dbReference>
<dbReference type="AlphaFoldDB" id="A0ABD5QFM2"/>
<dbReference type="SUPFAM" id="SSF50998">
    <property type="entry name" value="Quinoprotein alcohol dehydrogenase-like"/>
    <property type="match status" value="2"/>
</dbReference>
<gene>
    <name evidence="3" type="ORF">ACFPFO_12350</name>
</gene>
<feature type="compositionally biased region" description="Basic and acidic residues" evidence="1">
    <location>
        <begin position="29"/>
        <end position="43"/>
    </location>
</feature>
<proteinExistence type="predicted"/>
<dbReference type="SMART" id="SM00564">
    <property type="entry name" value="PQQ"/>
    <property type="match status" value="6"/>
</dbReference>
<comment type="caution">
    <text evidence="3">The sequence shown here is derived from an EMBL/GenBank/DDBJ whole genome shotgun (WGS) entry which is preliminary data.</text>
</comment>
<evidence type="ECO:0000259" key="2">
    <source>
        <dbReference type="Pfam" id="PF13360"/>
    </source>
</evidence>
<keyword evidence="4" id="KW-1185">Reference proteome</keyword>
<evidence type="ECO:0000313" key="4">
    <source>
        <dbReference type="Proteomes" id="UP001595925"/>
    </source>
</evidence>
<dbReference type="PANTHER" id="PTHR44394">
    <property type="entry name" value="BETA-ALANINE-ACTIVATING ENZYME"/>
    <property type="match status" value="1"/>
</dbReference>
<evidence type="ECO:0000313" key="3">
    <source>
        <dbReference type="EMBL" id="MFC4988538.1"/>
    </source>
</evidence>
<evidence type="ECO:0000256" key="1">
    <source>
        <dbReference type="SAM" id="MobiDB-lite"/>
    </source>
</evidence>
<dbReference type="Pfam" id="PF13360">
    <property type="entry name" value="PQQ_2"/>
    <property type="match status" value="2"/>
</dbReference>
<dbReference type="InterPro" id="IPR052091">
    <property type="entry name" value="Beta-ala_Activ/Resist"/>
</dbReference>
<feature type="domain" description="Pyrrolo-quinoline quinone repeat" evidence="2">
    <location>
        <begin position="115"/>
        <end position="225"/>
    </location>
</feature>
<name>A0ABD5QFM2_9EURY</name>
<feature type="region of interest" description="Disordered" evidence="1">
    <location>
        <begin position="26"/>
        <end position="49"/>
    </location>
</feature>
<organism evidence="3 4">
    <name type="scientific">Saliphagus infecundisoli</name>
    <dbReference type="NCBI Taxonomy" id="1849069"/>
    <lineage>
        <taxon>Archaea</taxon>
        <taxon>Methanobacteriati</taxon>
        <taxon>Methanobacteriota</taxon>
        <taxon>Stenosarchaea group</taxon>
        <taxon>Halobacteria</taxon>
        <taxon>Halobacteriales</taxon>
        <taxon>Natrialbaceae</taxon>
        <taxon>Saliphagus</taxon>
    </lineage>
</organism>
<feature type="domain" description="Pyrrolo-quinoline quinone repeat" evidence="2">
    <location>
        <begin position="348"/>
        <end position="439"/>
    </location>
</feature>
<dbReference type="InterPro" id="IPR011047">
    <property type="entry name" value="Quinoprotein_ADH-like_sf"/>
</dbReference>
<dbReference type="InterPro" id="IPR006311">
    <property type="entry name" value="TAT_signal"/>
</dbReference>
<accession>A0ABD5QFM2</accession>